<dbReference type="EMBL" id="CM029039">
    <property type="protein sequence ID" value="KAG2642415.1"/>
    <property type="molecule type" value="Genomic_DNA"/>
</dbReference>
<dbReference type="Proteomes" id="UP000823388">
    <property type="component" value="Chromosome 2K"/>
</dbReference>
<proteinExistence type="predicted"/>
<dbReference type="EMBL" id="CM029039">
    <property type="protein sequence ID" value="KAG2642412.1"/>
    <property type="molecule type" value="Genomic_DNA"/>
</dbReference>
<accession>A0A8T0W4U1</accession>
<evidence type="ECO:0000313" key="3">
    <source>
        <dbReference type="Proteomes" id="UP000823388"/>
    </source>
</evidence>
<keyword evidence="3" id="KW-1185">Reference proteome</keyword>
<feature type="region of interest" description="Disordered" evidence="1">
    <location>
        <begin position="30"/>
        <end position="137"/>
    </location>
</feature>
<comment type="caution">
    <text evidence="2">The sequence shown here is derived from an EMBL/GenBank/DDBJ whole genome shotgun (WGS) entry which is preliminary data.</text>
</comment>
<dbReference type="AlphaFoldDB" id="A0A8T0W4U1"/>
<name>A0A8T0W4U1_PANVG</name>
<organism evidence="2 3">
    <name type="scientific">Panicum virgatum</name>
    <name type="common">Blackwell switchgrass</name>
    <dbReference type="NCBI Taxonomy" id="38727"/>
    <lineage>
        <taxon>Eukaryota</taxon>
        <taxon>Viridiplantae</taxon>
        <taxon>Streptophyta</taxon>
        <taxon>Embryophyta</taxon>
        <taxon>Tracheophyta</taxon>
        <taxon>Spermatophyta</taxon>
        <taxon>Magnoliopsida</taxon>
        <taxon>Liliopsida</taxon>
        <taxon>Poales</taxon>
        <taxon>Poaceae</taxon>
        <taxon>PACMAD clade</taxon>
        <taxon>Panicoideae</taxon>
        <taxon>Panicodae</taxon>
        <taxon>Paniceae</taxon>
        <taxon>Panicinae</taxon>
        <taxon>Panicum</taxon>
        <taxon>Panicum sect. Hiantes</taxon>
    </lineage>
</organism>
<sequence length="137" mass="14962">MPLFCTSVAHVLHFYLPCAREIPPPSHALAIPFPDESARPRLDLDTTSLEPSQSLSHPPPSRRPPDAALAIASREPTPPPRRGNLIRSCPVGPRLPSLAPERLHQTKCKPLLSEPVAGRQPKSSRSFVPVPELIQAK</sequence>
<gene>
    <name evidence="2" type="ORF">PVAP13_2KG273600</name>
</gene>
<reference evidence="2 3" key="1">
    <citation type="submission" date="2020-05" db="EMBL/GenBank/DDBJ databases">
        <title>WGS assembly of Panicum virgatum.</title>
        <authorList>
            <person name="Lovell J.T."/>
            <person name="Jenkins J."/>
            <person name="Shu S."/>
            <person name="Juenger T.E."/>
            <person name="Schmutz J."/>
        </authorList>
    </citation>
    <scope>NUCLEOTIDE SEQUENCE [LARGE SCALE GENOMIC DNA]</scope>
    <source>
        <strain evidence="2">AP13</strain>
        <strain evidence="3">cv. AP13</strain>
    </source>
</reference>
<protein>
    <submittedName>
        <fullName evidence="2">Uncharacterized protein</fullName>
    </submittedName>
</protein>
<evidence type="ECO:0000256" key="1">
    <source>
        <dbReference type="SAM" id="MobiDB-lite"/>
    </source>
</evidence>
<evidence type="ECO:0000313" key="2">
    <source>
        <dbReference type="EMBL" id="KAG2642415.1"/>
    </source>
</evidence>